<protein>
    <submittedName>
        <fullName evidence="1">Uncharacterized protein</fullName>
    </submittedName>
</protein>
<reference evidence="1 2" key="1">
    <citation type="submission" date="2014-11" db="EMBL/GenBank/DDBJ databases">
        <title>Genetic blueprint of the zoonotic pathogen Toxocara canis.</title>
        <authorList>
            <person name="Zhu X.-Q."/>
            <person name="Korhonen P.K."/>
            <person name="Cai H."/>
            <person name="Young N.D."/>
            <person name="Nejsum P."/>
            <person name="von Samson-Himmelstjerna G."/>
            <person name="Boag P.R."/>
            <person name="Tan P."/>
            <person name="Li Q."/>
            <person name="Min J."/>
            <person name="Yang Y."/>
            <person name="Wang X."/>
            <person name="Fang X."/>
            <person name="Hall R.S."/>
            <person name="Hofmann A."/>
            <person name="Sternberg P.W."/>
            <person name="Jex A.R."/>
            <person name="Gasser R.B."/>
        </authorList>
    </citation>
    <scope>NUCLEOTIDE SEQUENCE [LARGE SCALE GENOMIC DNA]</scope>
    <source>
        <strain evidence="1">PN_DK_2014</strain>
    </source>
</reference>
<evidence type="ECO:0000313" key="2">
    <source>
        <dbReference type="Proteomes" id="UP000031036"/>
    </source>
</evidence>
<name>A0A0B2USA7_TOXCA</name>
<evidence type="ECO:0000313" key="1">
    <source>
        <dbReference type="EMBL" id="KHN72253.1"/>
    </source>
</evidence>
<dbReference type="EMBL" id="JPKZ01003266">
    <property type="protein sequence ID" value="KHN72253.1"/>
    <property type="molecule type" value="Genomic_DNA"/>
</dbReference>
<keyword evidence="2" id="KW-1185">Reference proteome</keyword>
<gene>
    <name evidence="1" type="ORF">Tcan_12168</name>
</gene>
<proteinExistence type="predicted"/>
<dbReference type="Proteomes" id="UP000031036">
    <property type="component" value="Unassembled WGS sequence"/>
</dbReference>
<organism evidence="1 2">
    <name type="scientific">Toxocara canis</name>
    <name type="common">Canine roundworm</name>
    <dbReference type="NCBI Taxonomy" id="6265"/>
    <lineage>
        <taxon>Eukaryota</taxon>
        <taxon>Metazoa</taxon>
        <taxon>Ecdysozoa</taxon>
        <taxon>Nematoda</taxon>
        <taxon>Chromadorea</taxon>
        <taxon>Rhabditida</taxon>
        <taxon>Spirurina</taxon>
        <taxon>Ascaridomorpha</taxon>
        <taxon>Ascaridoidea</taxon>
        <taxon>Toxocaridae</taxon>
        <taxon>Toxocara</taxon>
    </lineage>
</organism>
<sequence>MRLFSVFMCLIEAHEGNVAAVLAVTAGKCSVARMKAEFDEVRIGCVNKTFKMTSETHLSARMGNDRCQLRFGRAIERCYEGSDDAAARVGRLPIVTKVKQLLNRRISTLTAAGWR</sequence>
<dbReference type="AlphaFoldDB" id="A0A0B2USA7"/>
<comment type="caution">
    <text evidence="1">The sequence shown here is derived from an EMBL/GenBank/DDBJ whole genome shotgun (WGS) entry which is preliminary data.</text>
</comment>
<accession>A0A0B2USA7</accession>